<dbReference type="InterPro" id="IPR001525">
    <property type="entry name" value="C5_MeTfrase"/>
</dbReference>
<reference evidence="3 4" key="1">
    <citation type="submission" date="2024-02" db="EMBL/GenBank/DDBJ databases">
        <authorList>
            <person name="Chen Y."/>
            <person name="Shah S."/>
            <person name="Dougan E. K."/>
            <person name="Thang M."/>
            <person name="Chan C."/>
        </authorList>
    </citation>
    <scope>NUCLEOTIDE SEQUENCE [LARGE SCALE GENOMIC DNA]</scope>
</reference>
<gene>
    <name evidence="3" type="ORF">SCF082_LOCUS41408</name>
</gene>
<dbReference type="InterPro" id="IPR029063">
    <property type="entry name" value="SAM-dependent_MTases_sf"/>
</dbReference>
<keyword evidence="2" id="KW-0808">Transferase</keyword>
<evidence type="ECO:0000256" key="2">
    <source>
        <dbReference type="ARBA" id="ARBA00022679"/>
    </source>
</evidence>
<dbReference type="Gene3D" id="3.40.50.150">
    <property type="entry name" value="Vaccinia Virus protein VP39"/>
    <property type="match status" value="1"/>
</dbReference>
<dbReference type="GO" id="GO:0032259">
    <property type="term" value="P:methylation"/>
    <property type="evidence" value="ECO:0007669"/>
    <property type="project" value="UniProtKB-KW"/>
</dbReference>
<organism evidence="3 4">
    <name type="scientific">Durusdinium trenchii</name>
    <dbReference type="NCBI Taxonomy" id="1381693"/>
    <lineage>
        <taxon>Eukaryota</taxon>
        <taxon>Sar</taxon>
        <taxon>Alveolata</taxon>
        <taxon>Dinophyceae</taxon>
        <taxon>Suessiales</taxon>
        <taxon>Symbiodiniaceae</taxon>
        <taxon>Durusdinium</taxon>
    </lineage>
</organism>
<dbReference type="EMBL" id="CAXAMM010039592">
    <property type="protein sequence ID" value="CAK9087608.1"/>
    <property type="molecule type" value="Genomic_DNA"/>
</dbReference>
<keyword evidence="4" id="KW-1185">Reference proteome</keyword>
<accession>A0ABP0QJ01</accession>
<dbReference type="Pfam" id="PF00145">
    <property type="entry name" value="DNA_methylase"/>
    <property type="match status" value="1"/>
</dbReference>
<keyword evidence="1 3" id="KW-0489">Methyltransferase</keyword>
<protein>
    <submittedName>
        <fullName evidence="3">Modification methylase ScrFIA</fullName>
    </submittedName>
</protein>
<proteinExistence type="predicted"/>
<evidence type="ECO:0000313" key="3">
    <source>
        <dbReference type="EMBL" id="CAK9087608.1"/>
    </source>
</evidence>
<dbReference type="SUPFAM" id="SSF53335">
    <property type="entry name" value="S-adenosyl-L-methionine-dependent methyltransferases"/>
    <property type="match status" value="1"/>
</dbReference>
<comment type="caution">
    <text evidence="3">The sequence shown here is derived from an EMBL/GenBank/DDBJ whole genome shotgun (WGS) entry which is preliminary data.</text>
</comment>
<dbReference type="GO" id="GO:0008168">
    <property type="term" value="F:methyltransferase activity"/>
    <property type="evidence" value="ECO:0007669"/>
    <property type="project" value="UniProtKB-KW"/>
</dbReference>
<dbReference type="Proteomes" id="UP001642464">
    <property type="component" value="Unassembled WGS sequence"/>
</dbReference>
<evidence type="ECO:0000256" key="1">
    <source>
        <dbReference type="ARBA" id="ARBA00022603"/>
    </source>
</evidence>
<evidence type="ECO:0000313" key="4">
    <source>
        <dbReference type="Proteomes" id="UP001642464"/>
    </source>
</evidence>
<sequence>MAEGCLPDCPIFDDVVSYRPSGDAARASWLLAGFPCQGVSQAGQQGGLRDGRSNLVREAFNTFDRLPQGQGMLLENVGALLSTQKECRGVFCYIQKVPASS</sequence>
<name>A0ABP0QJ01_9DINO</name>